<keyword evidence="10" id="KW-1185">Reference proteome</keyword>
<evidence type="ECO:0000313" key="10">
    <source>
        <dbReference type="Proteomes" id="UP000319578"/>
    </source>
</evidence>
<proteinExistence type="inferred from homology"/>
<evidence type="ECO:0000313" key="7">
    <source>
        <dbReference type="EMBL" id="GED68565.1"/>
    </source>
</evidence>
<dbReference type="PANTHER" id="PTHR35936:SF34">
    <property type="entry name" value="ABC TRANSPORTER EXTRACELLULAR-BINDING PROTEIN YCKB-RELATED"/>
    <property type="match status" value="1"/>
</dbReference>
<evidence type="ECO:0000313" key="9">
    <source>
        <dbReference type="Proteomes" id="UP000036834"/>
    </source>
</evidence>
<evidence type="ECO:0000259" key="6">
    <source>
        <dbReference type="SMART" id="SM00062"/>
    </source>
</evidence>
<organism evidence="8 9">
    <name type="scientific">Brevibacillus reuszeri</name>
    <dbReference type="NCBI Taxonomy" id="54915"/>
    <lineage>
        <taxon>Bacteria</taxon>
        <taxon>Bacillati</taxon>
        <taxon>Bacillota</taxon>
        <taxon>Bacilli</taxon>
        <taxon>Bacillales</taxon>
        <taxon>Paenibacillaceae</taxon>
        <taxon>Brevibacillus</taxon>
    </lineage>
</organism>
<dbReference type="PATRIC" id="fig|54915.3.peg.6115"/>
<accession>A0A0K9YWU4</accession>
<dbReference type="SUPFAM" id="SSF53850">
    <property type="entry name" value="Periplasmic binding protein-like II"/>
    <property type="match status" value="1"/>
</dbReference>
<keyword evidence="3 5" id="KW-0732">Signal</keyword>
<dbReference type="Proteomes" id="UP000319578">
    <property type="component" value="Unassembled WGS sequence"/>
</dbReference>
<evidence type="ECO:0000256" key="4">
    <source>
        <dbReference type="RuleBase" id="RU003744"/>
    </source>
</evidence>
<gene>
    <name evidence="8" type="ORF">ADS79_03735</name>
    <name evidence="7" type="ORF">BRE01_22670</name>
</gene>
<dbReference type="EMBL" id="LGIQ01000005">
    <property type="protein sequence ID" value="KNB73097.1"/>
    <property type="molecule type" value="Genomic_DNA"/>
</dbReference>
<dbReference type="RefSeq" id="WP_049737087.1">
    <property type="nucleotide sequence ID" value="NZ_BJON01000008.1"/>
</dbReference>
<comment type="similarity">
    <text evidence="2 4">Belongs to the bacterial solute-binding protein 3 family.</text>
</comment>
<feature type="signal peptide" evidence="5">
    <location>
        <begin position="1"/>
        <end position="21"/>
    </location>
</feature>
<dbReference type="AlphaFoldDB" id="A0A0K9YWU4"/>
<dbReference type="STRING" id="54915.ADS79_03735"/>
<dbReference type="InterPro" id="IPR001638">
    <property type="entry name" value="Solute-binding_3/MltF_N"/>
</dbReference>
<evidence type="ECO:0000256" key="1">
    <source>
        <dbReference type="ARBA" id="ARBA00004196"/>
    </source>
</evidence>
<reference evidence="8" key="2">
    <citation type="submission" date="2015-07" db="EMBL/GenBank/DDBJ databases">
        <title>MeaNS - Measles Nucleotide Surveillance Program.</title>
        <authorList>
            <person name="Tran T."/>
            <person name="Druce J."/>
        </authorList>
    </citation>
    <scope>NUCLEOTIDE SEQUENCE</scope>
    <source>
        <strain evidence="8">DSM 9887</strain>
    </source>
</reference>
<reference evidence="9" key="1">
    <citation type="submission" date="2015-07" db="EMBL/GenBank/DDBJ databases">
        <title>Genome sequencing project for genomic taxonomy and phylogenomics of Bacillus-like bacteria.</title>
        <authorList>
            <person name="Liu B."/>
            <person name="Wang J."/>
            <person name="Zhu Y."/>
            <person name="Liu G."/>
            <person name="Chen Q."/>
            <person name="Chen Z."/>
            <person name="Lan J."/>
            <person name="Che J."/>
            <person name="Ge C."/>
            <person name="Shi H."/>
            <person name="Pan Z."/>
            <person name="Liu X."/>
        </authorList>
    </citation>
    <scope>NUCLEOTIDE SEQUENCE [LARGE SCALE GENOMIC DNA]</scope>
    <source>
        <strain evidence="9">DSM 9887</strain>
    </source>
</reference>
<dbReference type="SMART" id="SM00062">
    <property type="entry name" value="PBPb"/>
    <property type="match status" value="1"/>
</dbReference>
<dbReference type="Proteomes" id="UP000036834">
    <property type="component" value="Unassembled WGS sequence"/>
</dbReference>
<dbReference type="EMBL" id="BJON01000008">
    <property type="protein sequence ID" value="GED68565.1"/>
    <property type="molecule type" value="Genomic_DNA"/>
</dbReference>
<protein>
    <submittedName>
        <fullName evidence="8">ABC transporter substrate-binding protein</fullName>
    </submittedName>
</protein>
<dbReference type="PROSITE" id="PS01039">
    <property type="entry name" value="SBP_BACTERIAL_3"/>
    <property type="match status" value="1"/>
</dbReference>
<evidence type="ECO:0000313" key="8">
    <source>
        <dbReference type="EMBL" id="KNB73097.1"/>
    </source>
</evidence>
<dbReference type="GO" id="GO:0030313">
    <property type="term" value="C:cell envelope"/>
    <property type="evidence" value="ECO:0007669"/>
    <property type="project" value="UniProtKB-SubCell"/>
</dbReference>
<dbReference type="PANTHER" id="PTHR35936">
    <property type="entry name" value="MEMBRANE-BOUND LYTIC MUREIN TRANSGLYCOSYLASE F"/>
    <property type="match status" value="1"/>
</dbReference>
<feature type="domain" description="Solute-binding protein family 3/N-terminal" evidence="6">
    <location>
        <begin position="37"/>
        <end position="257"/>
    </location>
</feature>
<dbReference type="OrthoDB" id="9775197at2"/>
<evidence type="ECO:0000256" key="5">
    <source>
        <dbReference type="SAM" id="SignalP"/>
    </source>
</evidence>
<evidence type="ECO:0000256" key="3">
    <source>
        <dbReference type="ARBA" id="ARBA00022729"/>
    </source>
</evidence>
<sequence>MKKKMLAGLMSIVLLGSVLLAGCGDQKDGAQAGGQKEFVYAMSGIYKPFNYKENGELVGFDVEIGEALAAKMGMTPKAITFPYETIIQGLIDKKFDAILGSMTITEERLKAVNFSTPYYRSGSQIFVDKDNEDIKSAADLKGKKIGTTPATNYEKVALTLTDKENVMKYSSGDVPAMMDLKTKRIDAVIADQIFGLLAIKDGGLEIKPVGDPLVYDEQGIAVNKDNKELLDKMNKAFEEIVADGTYDKISQKWFGTNILGDPKK</sequence>
<comment type="caution">
    <text evidence="8">The sequence shown here is derived from an EMBL/GenBank/DDBJ whole genome shotgun (WGS) entry which is preliminary data.</text>
</comment>
<dbReference type="InterPro" id="IPR018313">
    <property type="entry name" value="SBP_3_CS"/>
</dbReference>
<feature type="chain" id="PRO_5038442094" evidence="5">
    <location>
        <begin position="22"/>
        <end position="264"/>
    </location>
</feature>
<dbReference type="PROSITE" id="PS51257">
    <property type="entry name" value="PROKAR_LIPOPROTEIN"/>
    <property type="match status" value="1"/>
</dbReference>
<dbReference type="Pfam" id="PF00497">
    <property type="entry name" value="SBP_bac_3"/>
    <property type="match status" value="1"/>
</dbReference>
<reference evidence="7 10" key="3">
    <citation type="submission" date="2019-06" db="EMBL/GenBank/DDBJ databases">
        <title>Whole genome shotgun sequence of Brevibacillus reuszeri NBRC 15719.</title>
        <authorList>
            <person name="Hosoyama A."/>
            <person name="Uohara A."/>
            <person name="Ohji S."/>
            <person name="Ichikawa N."/>
        </authorList>
    </citation>
    <scope>NUCLEOTIDE SEQUENCE [LARGE SCALE GENOMIC DNA]</scope>
    <source>
        <strain evidence="7 10">NBRC 15719</strain>
    </source>
</reference>
<comment type="subcellular location">
    <subcellularLocation>
        <location evidence="1">Cell envelope</location>
    </subcellularLocation>
</comment>
<evidence type="ECO:0000256" key="2">
    <source>
        <dbReference type="ARBA" id="ARBA00010333"/>
    </source>
</evidence>
<name>A0A0K9YWU4_9BACL</name>
<dbReference type="Gene3D" id="3.40.190.10">
    <property type="entry name" value="Periplasmic binding protein-like II"/>
    <property type="match status" value="2"/>
</dbReference>